<accession>A0ABW0ATJ9</accession>
<proteinExistence type="predicted"/>
<keyword evidence="3" id="KW-1185">Reference proteome</keyword>
<feature type="domain" description="Condensation" evidence="1">
    <location>
        <begin position="13"/>
        <end position="172"/>
    </location>
</feature>
<gene>
    <name evidence="2" type="ORF">ACFPRH_35845</name>
</gene>
<name>A0ABW0ATJ9_9ACTN</name>
<evidence type="ECO:0000313" key="2">
    <source>
        <dbReference type="EMBL" id="MFC5157099.1"/>
    </source>
</evidence>
<comment type="caution">
    <text evidence="2">The sequence shown here is derived from an EMBL/GenBank/DDBJ whole genome shotgun (WGS) entry which is preliminary data.</text>
</comment>
<protein>
    <submittedName>
        <fullName evidence="2">Condensation domain-containing protein</fullName>
    </submittedName>
</protein>
<organism evidence="2 3">
    <name type="scientific">Streptomyces amakusaensis</name>
    <dbReference type="NCBI Taxonomy" id="67271"/>
    <lineage>
        <taxon>Bacteria</taxon>
        <taxon>Bacillati</taxon>
        <taxon>Actinomycetota</taxon>
        <taxon>Actinomycetes</taxon>
        <taxon>Kitasatosporales</taxon>
        <taxon>Streptomycetaceae</taxon>
        <taxon>Streptomyces</taxon>
    </lineage>
</organism>
<reference evidence="3" key="1">
    <citation type="journal article" date="2019" name="Int. J. Syst. Evol. Microbiol.">
        <title>The Global Catalogue of Microorganisms (GCM) 10K type strain sequencing project: providing services to taxonomists for standard genome sequencing and annotation.</title>
        <authorList>
            <consortium name="The Broad Institute Genomics Platform"/>
            <consortium name="The Broad Institute Genome Sequencing Center for Infectious Disease"/>
            <person name="Wu L."/>
            <person name="Ma J."/>
        </authorList>
    </citation>
    <scope>NUCLEOTIDE SEQUENCE [LARGE SCALE GENOMIC DNA]</scope>
    <source>
        <strain evidence="3">PCU 266</strain>
    </source>
</reference>
<dbReference type="Proteomes" id="UP001596160">
    <property type="component" value="Unassembled WGS sequence"/>
</dbReference>
<feature type="non-terminal residue" evidence="2">
    <location>
        <position position="172"/>
    </location>
</feature>
<dbReference type="Pfam" id="PF00668">
    <property type="entry name" value="Condensation"/>
    <property type="match status" value="1"/>
</dbReference>
<dbReference type="RefSeq" id="WP_381735725.1">
    <property type="nucleotide sequence ID" value="NZ_JBHSKP010000107.1"/>
</dbReference>
<evidence type="ECO:0000313" key="3">
    <source>
        <dbReference type="Proteomes" id="UP001596160"/>
    </source>
</evidence>
<sequence>MESDPGSVVSGSLRFWREALGGLPVEVVLPVDRVRPVVPSYRGGSVTLAVDAGVLERLRGVARERHVTLFMVVRAAVAAVVSRYGAGGDVPLGTVVAGRSDEALDDLVGFFVNTVVLRTDTSGNPSFGELLERVRRWDLAAYAHQDLPFDRLVEELQPVRSLARHPLFQIML</sequence>
<dbReference type="PANTHER" id="PTHR45398">
    <property type="match status" value="1"/>
</dbReference>
<evidence type="ECO:0000259" key="1">
    <source>
        <dbReference type="Pfam" id="PF00668"/>
    </source>
</evidence>
<dbReference type="Gene3D" id="3.30.559.30">
    <property type="entry name" value="Nonribosomal peptide synthetase, condensation domain"/>
    <property type="match status" value="1"/>
</dbReference>
<dbReference type="PANTHER" id="PTHR45398:SF1">
    <property type="entry name" value="ENZYME, PUTATIVE (JCVI)-RELATED"/>
    <property type="match status" value="1"/>
</dbReference>
<dbReference type="InterPro" id="IPR001242">
    <property type="entry name" value="Condensation_dom"/>
</dbReference>
<dbReference type="EMBL" id="JBHSKP010000107">
    <property type="protein sequence ID" value="MFC5157099.1"/>
    <property type="molecule type" value="Genomic_DNA"/>
</dbReference>
<dbReference type="SUPFAM" id="SSF52777">
    <property type="entry name" value="CoA-dependent acyltransferases"/>
    <property type="match status" value="1"/>
</dbReference>